<dbReference type="EMBL" id="KN838812">
    <property type="protein sequence ID" value="KIJ94037.1"/>
    <property type="molecule type" value="Genomic_DNA"/>
</dbReference>
<dbReference type="PANTHER" id="PTHR33365">
    <property type="entry name" value="YALI0B05434P"/>
    <property type="match status" value="1"/>
</dbReference>
<dbReference type="InterPro" id="IPR021765">
    <property type="entry name" value="UstYa-like"/>
</dbReference>
<reference evidence="5 6" key="1">
    <citation type="submission" date="2014-04" db="EMBL/GenBank/DDBJ databases">
        <authorList>
            <consortium name="DOE Joint Genome Institute"/>
            <person name="Kuo A."/>
            <person name="Kohler A."/>
            <person name="Nagy L.G."/>
            <person name="Floudas D."/>
            <person name="Copeland A."/>
            <person name="Barry K.W."/>
            <person name="Cichocki N."/>
            <person name="Veneault-Fourrey C."/>
            <person name="LaButti K."/>
            <person name="Lindquist E.A."/>
            <person name="Lipzen A."/>
            <person name="Lundell T."/>
            <person name="Morin E."/>
            <person name="Murat C."/>
            <person name="Sun H."/>
            <person name="Tunlid A."/>
            <person name="Henrissat B."/>
            <person name="Grigoriev I.V."/>
            <person name="Hibbett D.S."/>
            <person name="Martin F."/>
            <person name="Nordberg H.P."/>
            <person name="Cantor M.N."/>
            <person name="Hua S.X."/>
        </authorList>
    </citation>
    <scope>NUCLEOTIDE SEQUENCE [LARGE SCALE GENOMIC DNA]</scope>
    <source>
        <strain evidence="5 6">LaAM-08-1</strain>
    </source>
</reference>
<protein>
    <submittedName>
        <fullName evidence="5">Uncharacterized protein</fullName>
    </submittedName>
</protein>
<dbReference type="AlphaFoldDB" id="A0A0C9Y341"/>
<keyword evidence="3" id="KW-1133">Transmembrane helix</keyword>
<evidence type="ECO:0000256" key="2">
    <source>
        <dbReference type="ARBA" id="ARBA00035112"/>
    </source>
</evidence>
<dbReference type="EMBL" id="KN838591">
    <property type="protein sequence ID" value="KIK02513.1"/>
    <property type="molecule type" value="Genomic_DNA"/>
</dbReference>
<dbReference type="STRING" id="1095629.A0A0C9Y341"/>
<evidence type="ECO:0000256" key="3">
    <source>
        <dbReference type="SAM" id="Phobius"/>
    </source>
</evidence>
<dbReference type="PANTHER" id="PTHR33365:SF4">
    <property type="entry name" value="CYCLOCHLOROTINE BIOSYNTHESIS PROTEIN O"/>
    <property type="match status" value="1"/>
</dbReference>
<keyword evidence="3" id="KW-0472">Membrane</keyword>
<dbReference type="Proteomes" id="UP000054477">
    <property type="component" value="Unassembled WGS sequence"/>
</dbReference>
<comment type="similarity">
    <text evidence="2">Belongs to the ustYa family.</text>
</comment>
<reference evidence="5" key="3">
    <citation type="submission" date="2015-02" db="EMBL/GenBank/DDBJ databases">
        <title>Evolutionary Origins and Diversification of the Mycorrhizal Mutualists.</title>
        <authorList>
            <consortium name="DOE Joint Genome Institute"/>
            <consortium name="Mycorrhizal Genomics Consortium"/>
            <person name="Kohler A."/>
            <person name="Kuo A."/>
            <person name="Nagy L.G."/>
            <person name="Floudas D."/>
            <person name="Copeland A."/>
            <person name="Barry K.W."/>
            <person name="Cichocki N."/>
            <person name="Veneault-Fourrey C."/>
            <person name="LaButti K."/>
            <person name="Lindquist E.A."/>
            <person name="Lipzen A."/>
            <person name="Lundell T."/>
            <person name="Morin E."/>
            <person name="Murat C."/>
            <person name="Riley R."/>
            <person name="Ohm R."/>
            <person name="Sun H."/>
            <person name="Tunlid A."/>
            <person name="Henrissat B."/>
            <person name="Grigoriev I.V."/>
            <person name="Hibbett D.S."/>
            <person name="Martin F."/>
        </authorList>
    </citation>
    <scope>NUCLEOTIDE SEQUENCE</scope>
    <source>
        <strain evidence="5 6">LaAM-08-1</strain>
    </source>
</reference>
<dbReference type="Pfam" id="PF11807">
    <property type="entry name" value="UstYa"/>
    <property type="match status" value="1"/>
</dbReference>
<reference evidence="6" key="2">
    <citation type="submission" date="2015-01" db="EMBL/GenBank/DDBJ databases">
        <title>Evolutionary Origins and Diversification of the Mycorrhizal Mutualists.</title>
        <authorList>
            <consortium name="DOE Joint Genome Institute"/>
            <consortium name="Mycorrhizal Genomics Consortium"/>
            <person name="Kohler A."/>
            <person name="Kuo A."/>
            <person name="Nagy L.G."/>
            <person name="Floudas D."/>
            <person name="Copeland A."/>
            <person name="Barry K.W."/>
            <person name="Cichocki N."/>
            <person name="Veneault-Fourrey C."/>
            <person name="LaButti K."/>
            <person name="Lindquist E.A."/>
            <person name="Lipzen A."/>
            <person name="Lundell T."/>
            <person name="Morin E."/>
            <person name="Murat C."/>
            <person name="Riley R."/>
            <person name="Ohm R."/>
            <person name="Sun H."/>
            <person name="Tunlid A."/>
            <person name="Henrissat B."/>
            <person name="Grigoriev I.V."/>
            <person name="Hibbett D.S."/>
            <person name="Martin F."/>
        </authorList>
    </citation>
    <scope>NUCLEOTIDE SEQUENCE [LARGE SCALE GENOMIC DNA]</scope>
    <source>
        <strain evidence="6">LaAM-08-1</strain>
    </source>
</reference>
<evidence type="ECO:0000313" key="4">
    <source>
        <dbReference type="EMBL" id="KIJ94037.1"/>
    </source>
</evidence>
<evidence type="ECO:0000256" key="1">
    <source>
        <dbReference type="ARBA" id="ARBA00004685"/>
    </source>
</evidence>
<evidence type="ECO:0000313" key="6">
    <source>
        <dbReference type="Proteomes" id="UP000054477"/>
    </source>
</evidence>
<organism evidence="5 6">
    <name type="scientific">Laccaria amethystina LaAM-08-1</name>
    <dbReference type="NCBI Taxonomy" id="1095629"/>
    <lineage>
        <taxon>Eukaryota</taxon>
        <taxon>Fungi</taxon>
        <taxon>Dikarya</taxon>
        <taxon>Basidiomycota</taxon>
        <taxon>Agaricomycotina</taxon>
        <taxon>Agaricomycetes</taxon>
        <taxon>Agaricomycetidae</taxon>
        <taxon>Agaricales</taxon>
        <taxon>Agaricineae</taxon>
        <taxon>Hydnangiaceae</taxon>
        <taxon>Laccaria</taxon>
    </lineage>
</organism>
<sequence>MSPPSAERRRQASLLYLSIVLVALTFLVKIGRTIWINGRFEMLERGHDGILKWKAMIPGGDGIIHLGAHHQPYGISMFHQLRCLDIIRDETVRNRSNGDNISDIGRHCLNYIRQMVMCRGDLELKSFQFASHKNPVDLFGVYECKDWEGFIIL</sequence>
<proteinExistence type="inferred from homology"/>
<accession>A0A0C9Y341</accession>
<comment type="pathway">
    <text evidence="1">Mycotoxin biosynthesis.</text>
</comment>
<dbReference type="HOGENOM" id="CLU_042941_8_1_1"/>
<gene>
    <name evidence="5" type="ORF">K443DRAFT_131789</name>
    <name evidence="4" type="ORF">K443DRAFT_134872</name>
</gene>
<keyword evidence="6" id="KW-1185">Reference proteome</keyword>
<dbReference type="OrthoDB" id="3687641at2759"/>
<name>A0A0C9Y341_9AGAR</name>
<feature type="transmembrane region" description="Helical" evidence="3">
    <location>
        <begin position="12"/>
        <end position="35"/>
    </location>
</feature>
<evidence type="ECO:0000313" key="5">
    <source>
        <dbReference type="EMBL" id="KIK02513.1"/>
    </source>
</evidence>
<dbReference type="GO" id="GO:0043386">
    <property type="term" value="P:mycotoxin biosynthetic process"/>
    <property type="evidence" value="ECO:0007669"/>
    <property type="project" value="InterPro"/>
</dbReference>
<keyword evidence="3" id="KW-0812">Transmembrane</keyword>